<name>A0A3P7N0F9_DIBLA</name>
<organism evidence="2 3">
    <name type="scientific">Dibothriocephalus latus</name>
    <name type="common">Fish tapeworm</name>
    <name type="synonym">Diphyllobothrium latum</name>
    <dbReference type="NCBI Taxonomy" id="60516"/>
    <lineage>
        <taxon>Eukaryota</taxon>
        <taxon>Metazoa</taxon>
        <taxon>Spiralia</taxon>
        <taxon>Lophotrochozoa</taxon>
        <taxon>Platyhelminthes</taxon>
        <taxon>Cestoda</taxon>
        <taxon>Eucestoda</taxon>
        <taxon>Diphyllobothriidea</taxon>
        <taxon>Diphyllobothriidae</taxon>
        <taxon>Dibothriocephalus</taxon>
    </lineage>
</organism>
<dbReference type="Pfam" id="PF09380">
    <property type="entry name" value="FERM_C"/>
    <property type="match status" value="1"/>
</dbReference>
<dbReference type="OrthoDB" id="6273987at2759"/>
<dbReference type="InterPro" id="IPR011993">
    <property type="entry name" value="PH-like_dom_sf"/>
</dbReference>
<protein>
    <recommendedName>
        <fullName evidence="1">FERM C-terminal PH-like domain-containing protein</fullName>
    </recommendedName>
</protein>
<dbReference type="Gene3D" id="2.30.29.30">
    <property type="entry name" value="Pleckstrin-homology domain (PH domain)/Phosphotyrosine-binding domain (PTB)"/>
    <property type="match status" value="1"/>
</dbReference>
<evidence type="ECO:0000313" key="3">
    <source>
        <dbReference type="Proteomes" id="UP000281553"/>
    </source>
</evidence>
<keyword evidence="3" id="KW-1185">Reference proteome</keyword>
<dbReference type="Proteomes" id="UP000281553">
    <property type="component" value="Unassembled WGS sequence"/>
</dbReference>
<dbReference type="SUPFAM" id="SSF50729">
    <property type="entry name" value="PH domain-like"/>
    <property type="match status" value="1"/>
</dbReference>
<dbReference type="InterPro" id="IPR018980">
    <property type="entry name" value="FERM_PH-like_C"/>
</dbReference>
<accession>A0A3P7N0F9</accession>
<proteinExistence type="predicted"/>
<feature type="domain" description="FERM C-terminal PH-like" evidence="1">
    <location>
        <begin position="3"/>
        <end position="34"/>
    </location>
</feature>
<reference evidence="2 3" key="1">
    <citation type="submission" date="2018-11" db="EMBL/GenBank/DDBJ databases">
        <authorList>
            <consortium name="Pathogen Informatics"/>
        </authorList>
    </citation>
    <scope>NUCLEOTIDE SEQUENCE [LARGE SCALE GENOMIC DNA]</scope>
</reference>
<sequence>MREVKFTCGTTALAKRLYSSCVEHHAFFRLRGPVRTTACEPFPFPTDTRLVQLHLDGVRTFSGTVSRVGTLPLNSQPPSSRSPCLNPARPFSEPDIRGILRILCIASTLLCSPFFSLSQSVHLE</sequence>
<evidence type="ECO:0000313" key="2">
    <source>
        <dbReference type="EMBL" id="VDN35725.1"/>
    </source>
</evidence>
<gene>
    <name evidence="2" type="ORF">DILT_LOCUS16850</name>
</gene>
<dbReference type="AlphaFoldDB" id="A0A3P7N0F9"/>
<dbReference type="EMBL" id="UYRU01087588">
    <property type="protein sequence ID" value="VDN35725.1"/>
    <property type="molecule type" value="Genomic_DNA"/>
</dbReference>
<evidence type="ECO:0000259" key="1">
    <source>
        <dbReference type="Pfam" id="PF09380"/>
    </source>
</evidence>